<dbReference type="EMBL" id="BFEA01000708">
    <property type="protein sequence ID" value="GBG88992.1"/>
    <property type="molecule type" value="Genomic_DNA"/>
</dbReference>
<dbReference type="InterPro" id="IPR023346">
    <property type="entry name" value="Lysozyme-like_dom_sf"/>
</dbReference>
<accession>A0A388M3C5</accession>
<dbReference type="InterPro" id="IPR052619">
    <property type="entry name" value="Phage_lysozyme-like"/>
</dbReference>
<organism evidence="5 6">
    <name type="scientific">Chara braunii</name>
    <name type="common">Braun's stonewort</name>
    <dbReference type="NCBI Taxonomy" id="69332"/>
    <lineage>
        <taxon>Eukaryota</taxon>
        <taxon>Viridiplantae</taxon>
        <taxon>Streptophyta</taxon>
        <taxon>Charophyceae</taxon>
        <taxon>Charales</taxon>
        <taxon>Characeae</taxon>
        <taxon>Chara</taxon>
    </lineage>
</organism>
<dbReference type="Gene3D" id="1.10.530.40">
    <property type="match status" value="1"/>
</dbReference>
<dbReference type="GO" id="GO:0031640">
    <property type="term" value="P:killing of cells of another organism"/>
    <property type="evidence" value="ECO:0007669"/>
    <property type="project" value="UniProtKB-KW"/>
</dbReference>
<name>A0A388M3C5_CHABU</name>
<evidence type="ECO:0000256" key="4">
    <source>
        <dbReference type="SAM" id="SignalP"/>
    </source>
</evidence>
<feature type="region of interest" description="Disordered" evidence="3">
    <location>
        <begin position="84"/>
        <end position="105"/>
    </location>
</feature>
<gene>
    <name evidence="5" type="ORF">CBR_g48602</name>
</gene>
<evidence type="ECO:0000256" key="2">
    <source>
        <dbReference type="ARBA" id="ARBA00022638"/>
    </source>
</evidence>
<dbReference type="Proteomes" id="UP000265515">
    <property type="component" value="Unassembled WGS sequence"/>
</dbReference>
<evidence type="ECO:0000313" key="5">
    <source>
        <dbReference type="EMBL" id="GBG88992.1"/>
    </source>
</evidence>
<feature type="chain" id="PRO_5017349153" evidence="4">
    <location>
        <begin position="26"/>
        <end position="302"/>
    </location>
</feature>
<keyword evidence="2" id="KW-0081">Bacteriolytic enzyme</keyword>
<keyword evidence="1" id="KW-0929">Antimicrobial</keyword>
<sequence length="302" mass="33232">MAWCVGRQCAAAAAAAVCMSVLCLAVWPQQAVCGLDVARVPLTTDSENDLVQSEEWVKQRMRGAWNDFWGTLSSSVKNAGLHGATDADADADGDIADDRSDDPGYASDWGVGDSHGGLVEEVGADLKRTRRSSNPMRTLCIPVTAQLVEDHEGRHRCVYETERGHKAVGVAYDLDDVPDDRKTELSVVMADYDKLYRGGQCLNDFQITALLAIDVKRALDRVAGCVRNLDDICCDVQSALADVMFAVGESEFCSERFLNFREEVSAKDWQKAASALRCFDWCKDDRRSRRCEHDASIIHVGC</sequence>
<comment type="caution">
    <text evidence="5">The sequence shown here is derived from an EMBL/GenBank/DDBJ whole genome shotgun (WGS) entry which is preliminary data.</text>
</comment>
<dbReference type="OrthoDB" id="2012889at2759"/>
<dbReference type="GO" id="GO:0003796">
    <property type="term" value="F:lysozyme activity"/>
    <property type="evidence" value="ECO:0007669"/>
    <property type="project" value="InterPro"/>
</dbReference>
<evidence type="ECO:0000256" key="3">
    <source>
        <dbReference type="SAM" id="MobiDB-lite"/>
    </source>
</evidence>
<dbReference type="GO" id="GO:0042742">
    <property type="term" value="P:defense response to bacterium"/>
    <property type="evidence" value="ECO:0007669"/>
    <property type="project" value="UniProtKB-KW"/>
</dbReference>
<keyword evidence="6" id="KW-1185">Reference proteome</keyword>
<dbReference type="SUPFAM" id="SSF53955">
    <property type="entry name" value="Lysozyme-like"/>
    <property type="match status" value="1"/>
</dbReference>
<evidence type="ECO:0000313" key="6">
    <source>
        <dbReference type="Proteomes" id="UP000265515"/>
    </source>
</evidence>
<dbReference type="InterPro" id="IPR023347">
    <property type="entry name" value="Lysozyme_dom_sf"/>
</dbReference>
<dbReference type="PANTHER" id="PTHR37406:SF1">
    <property type="entry name" value="T4-TYPE LYSOZYME 1-RELATED"/>
    <property type="match status" value="1"/>
</dbReference>
<reference evidence="5 6" key="1">
    <citation type="journal article" date="2018" name="Cell">
        <title>The Chara Genome: Secondary Complexity and Implications for Plant Terrestrialization.</title>
        <authorList>
            <person name="Nishiyama T."/>
            <person name="Sakayama H."/>
            <person name="Vries J.D."/>
            <person name="Buschmann H."/>
            <person name="Saint-Marcoux D."/>
            <person name="Ullrich K.K."/>
            <person name="Haas F.B."/>
            <person name="Vanderstraeten L."/>
            <person name="Becker D."/>
            <person name="Lang D."/>
            <person name="Vosolsobe S."/>
            <person name="Rombauts S."/>
            <person name="Wilhelmsson P.K.I."/>
            <person name="Janitza P."/>
            <person name="Kern R."/>
            <person name="Heyl A."/>
            <person name="Rumpler F."/>
            <person name="Villalobos L.I.A.C."/>
            <person name="Clay J.M."/>
            <person name="Skokan R."/>
            <person name="Toyoda A."/>
            <person name="Suzuki Y."/>
            <person name="Kagoshima H."/>
            <person name="Schijlen E."/>
            <person name="Tajeshwar N."/>
            <person name="Catarino B."/>
            <person name="Hetherington A.J."/>
            <person name="Saltykova A."/>
            <person name="Bonnot C."/>
            <person name="Breuninger H."/>
            <person name="Symeonidi A."/>
            <person name="Radhakrishnan G.V."/>
            <person name="Van Nieuwerburgh F."/>
            <person name="Deforce D."/>
            <person name="Chang C."/>
            <person name="Karol K.G."/>
            <person name="Hedrich R."/>
            <person name="Ulvskov P."/>
            <person name="Glockner G."/>
            <person name="Delwiche C.F."/>
            <person name="Petrasek J."/>
            <person name="Van de Peer Y."/>
            <person name="Friml J."/>
            <person name="Beilby M."/>
            <person name="Dolan L."/>
            <person name="Kohara Y."/>
            <person name="Sugano S."/>
            <person name="Fujiyama A."/>
            <person name="Delaux P.-M."/>
            <person name="Quint M."/>
            <person name="TheiBen G."/>
            <person name="Hagemann M."/>
            <person name="Harholt J."/>
            <person name="Dunand C."/>
            <person name="Zachgo S."/>
            <person name="Langdale J."/>
            <person name="Maumus F."/>
            <person name="Straeten D.V.D."/>
            <person name="Gould S.B."/>
            <person name="Rensing S.A."/>
        </authorList>
    </citation>
    <scope>NUCLEOTIDE SEQUENCE [LARGE SCALE GENOMIC DNA]</scope>
    <source>
        <strain evidence="5 6">S276</strain>
    </source>
</reference>
<proteinExistence type="predicted"/>
<protein>
    <submittedName>
        <fullName evidence="5">Uncharacterized protein</fullName>
    </submittedName>
</protein>
<keyword evidence="4" id="KW-0732">Signal</keyword>
<evidence type="ECO:0000256" key="1">
    <source>
        <dbReference type="ARBA" id="ARBA00022529"/>
    </source>
</evidence>
<feature type="signal peptide" evidence="4">
    <location>
        <begin position="1"/>
        <end position="25"/>
    </location>
</feature>
<dbReference type="Gramene" id="GBG88992">
    <property type="protein sequence ID" value="GBG88992"/>
    <property type="gene ID" value="CBR_g48602"/>
</dbReference>
<dbReference type="PANTHER" id="PTHR37406">
    <property type="entry name" value="T4-TYPE LYSOZYME 1-RELATED"/>
    <property type="match status" value="1"/>
</dbReference>
<dbReference type="AlphaFoldDB" id="A0A388M3C5"/>